<keyword evidence="1" id="KW-0597">Phosphoprotein</keyword>
<dbReference type="InterPro" id="IPR001789">
    <property type="entry name" value="Sig_transdc_resp-reg_receiver"/>
</dbReference>
<feature type="modified residue" description="4-aspartylphosphate" evidence="1">
    <location>
        <position position="68"/>
    </location>
</feature>
<dbReference type="SUPFAM" id="SSF52172">
    <property type="entry name" value="CheY-like"/>
    <property type="match status" value="1"/>
</dbReference>
<evidence type="ECO:0000256" key="1">
    <source>
        <dbReference type="PROSITE-ProRule" id="PRU00169"/>
    </source>
</evidence>
<feature type="domain" description="Response regulatory" evidence="2">
    <location>
        <begin position="11"/>
        <end position="132"/>
    </location>
</feature>
<organism evidence="3 4">
    <name type="scientific">Actinomyces graevenitzii</name>
    <dbReference type="NCBI Taxonomy" id="55565"/>
    <lineage>
        <taxon>Bacteria</taxon>
        <taxon>Bacillati</taxon>
        <taxon>Actinomycetota</taxon>
        <taxon>Actinomycetes</taxon>
        <taxon>Actinomycetales</taxon>
        <taxon>Actinomycetaceae</taxon>
        <taxon>Actinomyces</taxon>
    </lineage>
</organism>
<dbReference type="InterPro" id="IPR011006">
    <property type="entry name" value="CheY-like_superfamily"/>
</dbReference>
<accession>A0A9E7DDD9</accession>
<proteinExistence type="predicted"/>
<evidence type="ECO:0000313" key="3">
    <source>
        <dbReference type="EMBL" id="UQF80385.1"/>
    </source>
</evidence>
<dbReference type="AlphaFoldDB" id="A0A9E7DDD9"/>
<evidence type="ECO:0000259" key="2">
    <source>
        <dbReference type="PROSITE" id="PS50110"/>
    </source>
</evidence>
<name>A0A9E7DDD9_9ACTO</name>
<dbReference type="Proteomes" id="UP000830236">
    <property type="component" value="Chromosome"/>
</dbReference>
<dbReference type="GO" id="GO:0000160">
    <property type="term" value="P:phosphorelay signal transduction system"/>
    <property type="evidence" value="ECO:0007669"/>
    <property type="project" value="InterPro"/>
</dbReference>
<dbReference type="Gene3D" id="3.40.50.2300">
    <property type="match status" value="1"/>
</dbReference>
<dbReference type="PROSITE" id="PS50110">
    <property type="entry name" value="RESPONSE_REGULATORY"/>
    <property type="match status" value="1"/>
</dbReference>
<evidence type="ECO:0000313" key="4">
    <source>
        <dbReference type="Proteomes" id="UP000830236"/>
    </source>
</evidence>
<dbReference type="KEGG" id="agh:M3I41_03705"/>
<dbReference type="EMBL" id="CP097095">
    <property type="protein sequence ID" value="UQF80385.1"/>
    <property type="molecule type" value="Genomic_DNA"/>
</dbReference>
<protein>
    <recommendedName>
        <fullName evidence="2">Response regulatory domain-containing protein</fullName>
    </recommendedName>
</protein>
<gene>
    <name evidence="3" type="ORF">M3I41_03705</name>
</gene>
<reference evidence="3" key="1">
    <citation type="submission" date="2022-05" db="EMBL/GenBank/DDBJ databases">
        <title>Using nanopore sequencing to obtain complete genomes from saliva samples.</title>
        <authorList>
            <person name="Baker J.L."/>
        </authorList>
    </citation>
    <scope>NUCLEOTIDE SEQUENCE</scope>
    <source>
        <strain evidence="3">JCVI-JB-Ag32</strain>
    </source>
</reference>
<sequence>MTSAPESDSVELLVFSDDSDTRKQVIEAVGRRPDKGLPRVTWFECATAEAVRLALKENPNRFAALVFDSEVKKFGGMGLAHELLTEMDSRPAVVMLTARPQDGWLSAWAHADAVVSRPLDPVTVAQAVAQAMRKQLAK</sequence>